<dbReference type="AlphaFoldDB" id="A0A1M5AV42"/>
<name>A0A1M5AV42_9BACL</name>
<evidence type="ECO:0000313" key="1">
    <source>
        <dbReference type="EMBL" id="SHF34138.1"/>
    </source>
</evidence>
<organism evidence="1 2">
    <name type="scientific">Seinonella peptonophila</name>
    <dbReference type="NCBI Taxonomy" id="112248"/>
    <lineage>
        <taxon>Bacteria</taxon>
        <taxon>Bacillati</taxon>
        <taxon>Bacillota</taxon>
        <taxon>Bacilli</taxon>
        <taxon>Bacillales</taxon>
        <taxon>Thermoactinomycetaceae</taxon>
        <taxon>Seinonella</taxon>
    </lineage>
</organism>
<gene>
    <name evidence="1" type="ORF">SAMN05444392_11622</name>
</gene>
<keyword evidence="2" id="KW-1185">Reference proteome</keyword>
<sequence length="166" mass="19593">MISKHHMMRTKSGGNGANLYVFRSYIKEAEEVKDTPNMELREEPENTENINVEPQNSEPETEIYQNIDIKIINKRICSPYERFKSICFSFIEDKKLLYRLYGVYLGQIKYLKDAYLESELLEAGIYALRTAFMKTKKMNIKNLPGYFHVVLSKCLDRLYEEAMTDY</sequence>
<dbReference type="STRING" id="112248.SAMN05444392_11622"/>
<dbReference type="Proteomes" id="UP000184476">
    <property type="component" value="Unassembled WGS sequence"/>
</dbReference>
<protein>
    <submittedName>
        <fullName evidence="1">Uncharacterized protein</fullName>
    </submittedName>
</protein>
<proteinExistence type="predicted"/>
<accession>A0A1M5AV42</accession>
<dbReference type="RefSeq" id="WP_139279165.1">
    <property type="nucleotide sequence ID" value="NZ_FQVL01000016.1"/>
</dbReference>
<dbReference type="EMBL" id="FQVL01000016">
    <property type="protein sequence ID" value="SHF34138.1"/>
    <property type="molecule type" value="Genomic_DNA"/>
</dbReference>
<evidence type="ECO:0000313" key="2">
    <source>
        <dbReference type="Proteomes" id="UP000184476"/>
    </source>
</evidence>
<dbReference type="OrthoDB" id="2708249at2"/>
<reference evidence="1 2" key="1">
    <citation type="submission" date="2016-11" db="EMBL/GenBank/DDBJ databases">
        <authorList>
            <person name="Jaros S."/>
            <person name="Januszkiewicz K."/>
            <person name="Wedrychowicz H."/>
        </authorList>
    </citation>
    <scope>NUCLEOTIDE SEQUENCE [LARGE SCALE GENOMIC DNA]</scope>
    <source>
        <strain evidence="1 2">DSM 44666</strain>
    </source>
</reference>